<dbReference type="InParanoid" id="A0A6L2PSW6"/>
<dbReference type="AlphaFoldDB" id="A0A6L2PSW6"/>
<keyword evidence="2" id="KW-1133">Transmembrane helix</keyword>
<comment type="caution">
    <text evidence="3">The sequence shown here is derived from an EMBL/GenBank/DDBJ whole genome shotgun (WGS) entry which is preliminary data.</text>
</comment>
<evidence type="ECO:0000256" key="2">
    <source>
        <dbReference type="SAM" id="Phobius"/>
    </source>
</evidence>
<gene>
    <name evidence="3" type="ORF">Cfor_07599</name>
</gene>
<evidence type="ECO:0000313" key="4">
    <source>
        <dbReference type="Proteomes" id="UP000502823"/>
    </source>
</evidence>
<name>A0A6L2PSW6_COPFO</name>
<keyword evidence="4" id="KW-1185">Reference proteome</keyword>
<keyword evidence="2" id="KW-0472">Membrane</keyword>
<organism evidence="3 4">
    <name type="scientific">Coptotermes formosanus</name>
    <name type="common">Formosan subterranean termite</name>
    <dbReference type="NCBI Taxonomy" id="36987"/>
    <lineage>
        <taxon>Eukaryota</taxon>
        <taxon>Metazoa</taxon>
        <taxon>Ecdysozoa</taxon>
        <taxon>Arthropoda</taxon>
        <taxon>Hexapoda</taxon>
        <taxon>Insecta</taxon>
        <taxon>Pterygota</taxon>
        <taxon>Neoptera</taxon>
        <taxon>Polyneoptera</taxon>
        <taxon>Dictyoptera</taxon>
        <taxon>Blattodea</taxon>
        <taxon>Blattoidea</taxon>
        <taxon>Termitoidae</taxon>
        <taxon>Rhinotermitidae</taxon>
        <taxon>Coptotermes</taxon>
    </lineage>
</organism>
<evidence type="ECO:0000256" key="1">
    <source>
        <dbReference type="SAM" id="MobiDB-lite"/>
    </source>
</evidence>
<feature type="transmembrane region" description="Helical" evidence="2">
    <location>
        <begin position="117"/>
        <end position="138"/>
    </location>
</feature>
<accession>A0A6L2PSW6</accession>
<dbReference type="Proteomes" id="UP000502823">
    <property type="component" value="Unassembled WGS sequence"/>
</dbReference>
<proteinExistence type="predicted"/>
<keyword evidence="2" id="KW-0812">Transmembrane</keyword>
<sequence length="251" mass="27239">MALCPQKSGHATDVSEMRFFKWRTAQASGAAYHDVRKGITSQTRNWYFCLHMPGVTEKEHVSKRFVNSWAEACECYVLSVKERIRRSVCLYAANGGIDTSFFNLPSNTSMAVELTRLFMIMILLVISVICFCACAPVVGEETVYDQRQNGTENFRVHIKGVVIVHAPLEALLASVSGETQLQEQLMGLFGGISSAGGNDLVRPSIESVTSFASPSAEKTTAAAEESTATAASSDTTTGQPQGQADKPLKTK</sequence>
<evidence type="ECO:0000313" key="3">
    <source>
        <dbReference type="EMBL" id="GFG35586.1"/>
    </source>
</evidence>
<reference evidence="4" key="1">
    <citation type="submission" date="2020-01" db="EMBL/GenBank/DDBJ databases">
        <title>Draft genome sequence of the Termite Coptotermes fromosanus.</title>
        <authorList>
            <person name="Itakura S."/>
            <person name="Yosikawa Y."/>
            <person name="Umezawa K."/>
        </authorList>
    </citation>
    <scope>NUCLEOTIDE SEQUENCE [LARGE SCALE GENOMIC DNA]</scope>
</reference>
<protein>
    <submittedName>
        <fullName evidence="3">Uncharacterized protein</fullName>
    </submittedName>
</protein>
<dbReference type="EMBL" id="BLKM01000558">
    <property type="protein sequence ID" value="GFG35586.1"/>
    <property type="molecule type" value="Genomic_DNA"/>
</dbReference>
<feature type="compositionally biased region" description="Low complexity" evidence="1">
    <location>
        <begin position="212"/>
        <end position="237"/>
    </location>
</feature>
<feature type="region of interest" description="Disordered" evidence="1">
    <location>
        <begin position="211"/>
        <end position="251"/>
    </location>
</feature>
<dbReference type="OrthoDB" id="8192989at2759"/>